<evidence type="ECO:0000313" key="4">
    <source>
        <dbReference type="Proteomes" id="UP000197692"/>
    </source>
</evidence>
<dbReference type="CDD" id="cd20736">
    <property type="entry name" value="PoNe_Nuclease"/>
    <property type="match status" value="1"/>
</dbReference>
<dbReference type="HAMAP" id="MF_00048">
    <property type="entry name" value="UPF0102"/>
    <property type="match status" value="1"/>
</dbReference>
<evidence type="ECO:0000256" key="2">
    <source>
        <dbReference type="HAMAP-Rule" id="MF_00048"/>
    </source>
</evidence>
<dbReference type="Proteomes" id="UP000197692">
    <property type="component" value="Unassembled WGS sequence"/>
</dbReference>
<dbReference type="AlphaFoldDB" id="A0A854NHG0"/>
<dbReference type="InterPro" id="IPR003509">
    <property type="entry name" value="UPF0102_YraN-like"/>
</dbReference>
<dbReference type="EMBL" id="LSZF01000023">
    <property type="protein sequence ID" value="OWM35137.1"/>
    <property type="molecule type" value="Genomic_DNA"/>
</dbReference>
<gene>
    <name evidence="3" type="ORF">AY602_02680</name>
</gene>
<evidence type="ECO:0000256" key="1">
    <source>
        <dbReference type="ARBA" id="ARBA00006738"/>
    </source>
</evidence>
<dbReference type="GO" id="GO:0003676">
    <property type="term" value="F:nucleic acid binding"/>
    <property type="evidence" value="ECO:0007669"/>
    <property type="project" value="InterPro"/>
</dbReference>
<proteinExistence type="inferred from homology"/>
<sequence>MDPACASVDNSKSDPLTDSYPQKYRYSFHRNCQRIMLGVNLKRKNSHYTKGATMTATHNHYLAVLGEDFVAQQYANEGYDITARNVSFSVGEIDIIATSPQGEVVFIEVKTRSSSLMDAAEAVTPTKMRKIHRAASKWLQGKPFADIRFDVVAVHVDEYGELDMTRYQGVEHGAC</sequence>
<dbReference type="InterPro" id="IPR011335">
    <property type="entry name" value="Restrct_endonuc-II-like"/>
</dbReference>
<evidence type="ECO:0000313" key="3">
    <source>
        <dbReference type="EMBL" id="OWM35137.1"/>
    </source>
</evidence>
<dbReference type="SUPFAM" id="SSF52980">
    <property type="entry name" value="Restriction endonuclease-like"/>
    <property type="match status" value="1"/>
</dbReference>
<comment type="caution">
    <text evidence="3">The sequence shown here is derived from an EMBL/GenBank/DDBJ whole genome shotgun (WGS) entry which is preliminary data.</text>
</comment>
<reference evidence="4" key="1">
    <citation type="submission" date="2016-02" db="EMBL/GenBank/DDBJ databases">
        <title>Genomic analyses of a collection of pathogenic Corynebacterium diphtheriae.</title>
        <authorList>
            <person name="Sangal V."/>
            <person name="Titov L."/>
        </authorList>
    </citation>
    <scope>NUCLEOTIDE SEQUENCE [LARGE SCALE GENOMIC DNA]</scope>
    <source>
        <strain evidence="4">1438</strain>
    </source>
</reference>
<dbReference type="RefSeq" id="WP_010935118.1">
    <property type="nucleotide sequence ID" value="NZ_JADQUE010000022.1"/>
</dbReference>
<dbReference type="PANTHER" id="PTHR34039:SF1">
    <property type="entry name" value="UPF0102 PROTEIN YRAN"/>
    <property type="match status" value="1"/>
</dbReference>
<dbReference type="Pfam" id="PF02021">
    <property type="entry name" value="UPF0102"/>
    <property type="match status" value="1"/>
</dbReference>
<dbReference type="Gene3D" id="3.40.1350.10">
    <property type="match status" value="1"/>
</dbReference>
<protein>
    <recommendedName>
        <fullName evidence="2">UPF0102 protein AY602_02680</fullName>
    </recommendedName>
</protein>
<accession>A0A854NHG0</accession>
<organism evidence="3 4">
    <name type="scientific">Corynebacterium diphtheriae bv. mitis</name>
    <dbReference type="NCBI Taxonomy" id="1806053"/>
    <lineage>
        <taxon>Bacteria</taxon>
        <taxon>Bacillati</taxon>
        <taxon>Actinomycetota</taxon>
        <taxon>Actinomycetes</taxon>
        <taxon>Mycobacteriales</taxon>
        <taxon>Corynebacteriaceae</taxon>
        <taxon>Corynebacterium</taxon>
    </lineage>
</organism>
<comment type="similarity">
    <text evidence="1 2">Belongs to the UPF0102 family.</text>
</comment>
<dbReference type="InterPro" id="IPR011856">
    <property type="entry name" value="tRNA_endonuc-like_dom_sf"/>
</dbReference>
<name>A0A854NHG0_CORDP</name>
<dbReference type="PANTHER" id="PTHR34039">
    <property type="entry name" value="UPF0102 PROTEIN YRAN"/>
    <property type="match status" value="1"/>
</dbReference>
<dbReference type="NCBIfam" id="NF009154">
    <property type="entry name" value="PRK12497.3-3"/>
    <property type="match status" value="1"/>
</dbReference>
<dbReference type="SMR" id="A0A854NHG0"/>